<name>A0ABX5K664_9BURK</name>
<dbReference type="Gene3D" id="1.10.10.10">
    <property type="entry name" value="Winged helix-like DNA-binding domain superfamily/Winged helix DNA-binding domain"/>
    <property type="match status" value="1"/>
</dbReference>
<dbReference type="PROSITE" id="PS50110">
    <property type="entry name" value="RESPONSE_REGULATORY"/>
    <property type="match status" value="1"/>
</dbReference>
<keyword evidence="5" id="KW-0804">Transcription</keyword>
<dbReference type="Gene3D" id="6.10.250.690">
    <property type="match status" value="1"/>
</dbReference>
<keyword evidence="11" id="KW-1185">Reference proteome</keyword>
<keyword evidence="3" id="KW-0805">Transcription regulation</keyword>
<dbReference type="InterPro" id="IPR001789">
    <property type="entry name" value="Sig_transdc_resp-reg_receiver"/>
</dbReference>
<dbReference type="SUPFAM" id="SSF52172">
    <property type="entry name" value="CheY-like"/>
    <property type="match status" value="1"/>
</dbReference>
<evidence type="ECO:0000313" key="11">
    <source>
        <dbReference type="Proteomes" id="UP000245712"/>
    </source>
</evidence>
<dbReference type="EMBL" id="QEOB01000046">
    <property type="protein sequence ID" value="PVX61037.1"/>
    <property type="molecule type" value="Genomic_DNA"/>
</dbReference>
<comment type="caution">
    <text evidence="10">The sequence shown here is derived from an EMBL/GenBank/DDBJ whole genome shotgun (WGS) entry which is preliminary data.</text>
</comment>
<feature type="domain" description="OmpR/PhoB-type" evidence="9">
    <location>
        <begin position="132"/>
        <end position="232"/>
    </location>
</feature>
<dbReference type="Pfam" id="PF00072">
    <property type="entry name" value="Response_reg"/>
    <property type="match status" value="1"/>
</dbReference>
<evidence type="ECO:0000259" key="8">
    <source>
        <dbReference type="PROSITE" id="PS50110"/>
    </source>
</evidence>
<evidence type="ECO:0000256" key="2">
    <source>
        <dbReference type="ARBA" id="ARBA00023012"/>
    </source>
</evidence>
<evidence type="ECO:0000256" key="6">
    <source>
        <dbReference type="PROSITE-ProRule" id="PRU00169"/>
    </source>
</evidence>
<keyword evidence="1 6" id="KW-0597">Phosphoprotein</keyword>
<dbReference type="InterPro" id="IPR001867">
    <property type="entry name" value="OmpR/PhoB-type_DNA-bd"/>
</dbReference>
<dbReference type="InterPro" id="IPR011006">
    <property type="entry name" value="CheY-like_superfamily"/>
</dbReference>
<dbReference type="PROSITE" id="PS51755">
    <property type="entry name" value="OMPR_PHOB"/>
    <property type="match status" value="1"/>
</dbReference>
<dbReference type="PANTHER" id="PTHR48111:SF4">
    <property type="entry name" value="DNA-BINDING DUAL TRANSCRIPTIONAL REGULATOR OMPR"/>
    <property type="match status" value="1"/>
</dbReference>
<evidence type="ECO:0000256" key="3">
    <source>
        <dbReference type="ARBA" id="ARBA00023015"/>
    </source>
</evidence>
<feature type="DNA-binding region" description="OmpR/PhoB-type" evidence="7">
    <location>
        <begin position="132"/>
        <end position="232"/>
    </location>
</feature>
<evidence type="ECO:0000259" key="9">
    <source>
        <dbReference type="PROSITE" id="PS51755"/>
    </source>
</evidence>
<dbReference type="InterPro" id="IPR016032">
    <property type="entry name" value="Sig_transdc_resp-reg_C-effctor"/>
</dbReference>
<dbReference type="SUPFAM" id="SSF46894">
    <property type="entry name" value="C-terminal effector domain of the bipartite response regulators"/>
    <property type="match status" value="1"/>
</dbReference>
<feature type="modified residue" description="4-aspartylphosphate" evidence="6">
    <location>
        <position position="56"/>
    </location>
</feature>
<dbReference type="Gene3D" id="3.40.50.2300">
    <property type="match status" value="1"/>
</dbReference>
<evidence type="ECO:0000256" key="1">
    <source>
        <dbReference type="ARBA" id="ARBA00022553"/>
    </source>
</evidence>
<keyword evidence="4 7" id="KW-0238">DNA-binding</keyword>
<organism evidence="10 11">
    <name type="scientific">Paraburkholderia unamae</name>
    <dbReference type="NCBI Taxonomy" id="219649"/>
    <lineage>
        <taxon>Bacteria</taxon>
        <taxon>Pseudomonadati</taxon>
        <taxon>Pseudomonadota</taxon>
        <taxon>Betaproteobacteria</taxon>
        <taxon>Burkholderiales</taxon>
        <taxon>Burkholderiaceae</taxon>
        <taxon>Paraburkholderia</taxon>
    </lineage>
</organism>
<dbReference type="SMART" id="SM00448">
    <property type="entry name" value="REC"/>
    <property type="match status" value="1"/>
</dbReference>
<evidence type="ECO:0000313" key="10">
    <source>
        <dbReference type="EMBL" id="PVX61037.1"/>
    </source>
</evidence>
<dbReference type="PANTHER" id="PTHR48111">
    <property type="entry name" value="REGULATOR OF RPOS"/>
    <property type="match status" value="1"/>
</dbReference>
<evidence type="ECO:0000256" key="5">
    <source>
        <dbReference type="ARBA" id="ARBA00023163"/>
    </source>
</evidence>
<dbReference type="Pfam" id="PF00486">
    <property type="entry name" value="Trans_reg_C"/>
    <property type="match status" value="1"/>
</dbReference>
<keyword evidence="2" id="KW-0902">Two-component regulatory system</keyword>
<sequence>MMEKRLKILIVEDDAAISGLLSESLRGFGMQADEAPSGAAMQEALSRSDYDLIVLDLMLPDADGVALCRKLRQSSDVPIIILTARGEPMERVVGLEVGADDYVVKPFTPRELVARIHAIMRRARGGKPEGAAGVVAFANWKLNLTARHLVAADGTVVPLSNAEFRLLNVFLAEPGRVLSREYLMDASHGRATDVFDRSIDVQISRLRQRLGDDVKDPRLIRTIRGEGYMFDPVTR</sequence>
<dbReference type="SMART" id="SM00862">
    <property type="entry name" value="Trans_reg_C"/>
    <property type="match status" value="1"/>
</dbReference>
<gene>
    <name evidence="10" type="ORF">C7402_14615</name>
</gene>
<proteinExistence type="predicted"/>
<dbReference type="Proteomes" id="UP000245712">
    <property type="component" value="Unassembled WGS sequence"/>
</dbReference>
<dbReference type="InterPro" id="IPR036388">
    <property type="entry name" value="WH-like_DNA-bd_sf"/>
</dbReference>
<accession>A0ABX5K664</accession>
<dbReference type="CDD" id="cd00383">
    <property type="entry name" value="trans_reg_C"/>
    <property type="match status" value="1"/>
</dbReference>
<dbReference type="InterPro" id="IPR039420">
    <property type="entry name" value="WalR-like"/>
</dbReference>
<reference evidence="10 11" key="1">
    <citation type="submission" date="2018-05" db="EMBL/GenBank/DDBJ databases">
        <title>Genomic Encyclopedia of Type Strains, Phase IV (KMG-V): Genome sequencing to study the core and pangenomes of soil and plant-associated prokaryotes.</title>
        <authorList>
            <person name="Whitman W."/>
        </authorList>
    </citation>
    <scope>NUCLEOTIDE SEQUENCE [LARGE SCALE GENOMIC DNA]</scope>
    <source>
        <strain evidence="10 11">SCZa-39</strain>
    </source>
</reference>
<feature type="domain" description="Response regulatory" evidence="8">
    <location>
        <begin position="7"/>
        <end position="120"/>
    </location>
</feature>
<evidence type="ECO:0000256" key="7">
    <source>
        <dbReference type="PROSITE-ProRule" id="PRU01091"/>
    </source>
</evidence>
<evidence type="ECO:0000256" key="4">
    <source>
        <dbReference type="ARBA" id="ARBA00023125"/>
    </source>
</evidence>
<protein>
    <submittedName>
        <fullName evidence="10">Winged helix family two component transcriptional regulator</fullName>
    </submittedName>
</protein>